<dbReference type="PROSITE" id="PS01031">
    <property type="entry name" value="SHSP"/>
    <property type="match status" value="1"/>
</dbReference>
<dbReference type="Gene3D" id="2.60.40.790">
    <property type="match status" value="1"/>
</dbReference>
<dbReference type="HOGENOM" id="CLU_046737_12_0_1"/>
<protein>
    <recommendedName>
        <fullName evidence="8">Small heat shock protein</fullName>
    </recommendedName>
</protein>
<evidence type="ECO:0000259" key="4">
    <source>
        <dbReference type="PROSITE" id="PS01031"/>
    </source>
</evidence>
<dbReference type="OrthoDB" id="1431247at2759"/>
<dbReference type="CDD" id="cd06464">
    <property type="entry name" value="ACD_sHsps-like"/>
    <property type="match status" value="1"/>
</dbReference>
<name>A0A0D0CEP2_9AGAR</name>
<evidence type="ECO:0000259" key="5">
    <source>
        <dbReference type="PROSITE" id="PS51203"/>
    </source>
</evidence>
<evidence type="ECO:0000256" key="1">
    <source>
        <dbReference type="ARBA" id="ARBA00023016"/>
    </source>
</evidence>
<dbReference type="InterPro" id="IPR008978">
    <property type="entry name" value="HSP20-like_chaperone"/>
</dbReference>
<dbReference type="PROSITE" id="PS51203">
    <property type="entry name" value="CS"/>
    <property type="match status" value="1"/>
</dbReference>
<feature type="domain" description="SHSP" evidence="4">
    <location>
        <begin position="28"/>
        <end position="141"/>
    </location>
</feature>
<dbReference type="InterPro" id="IPR007052">
    <property type="entry name" value="CS_dom"/>
</dbReference>
<evidence type="ECO:0000256" key="2">
    <source>
        <dbReference type="PROSITE-ProRule" id="PRU00285"/>
    </source>
</evidence>
<comment type="similarity">
    <text evidence="2 3">Belongs to the small heat shock protein (HSP20) family.</text>
</comment>
<dbReference type="InterPro" id="IPR002068">
    <property type="entry name" value="A-crystallin/Hsp20_dom"/>
</dbReference>
<dbReference type="Pfam" id="PF00011">
    <property type="entry name" value="HSP20"/>
    <property type="match status" value="1"/>
</dbReference>
<keyword evidence="1" id="KW-0346">Stress response</keyword>
<evidence type="ECO:0000256" key="3">
    <source>
        <dbReference type="RuleBase" id="RU003616"/>
    </source>
</evidence>
<proteinExistence type="inferred from homology"/>
<evidence type="ECO:0000313" key="6">
    <source>
        <dbReference type="EMBL" id="KIK60999.1"/>
    </source>
</evidence>
<dbReference type="AlphaFoldDB" id="A0A0D0CEP2"/>
<dbReference type="EMBL" id="KN834772">
    <property type="protein sequence ID" value="KIK60999.1"/>
    <property type="molecule type" value="Genomic_DNA"/>
</dbReference>
<keyword evidence="7" id="KW-1185">Reference proteome</keyword>
<feature type="domain" description="CS" evidence="5">
    <location>
        <begin position="32"/>
        <end position="138"/>
    </location>
</feature>
<evidence type="ECO:0000313" key="7">
    <source>
        <dbReference type="Proteomes" id="UP000053593"/>
    </source>
</evidence>
<dbReference type="PANTHER" id="PTHR11527">
    <property type="entry name" value="HEAT-SHOCK PROTEIN 20 FAMILY MEMBER"/>
    <property type="match status" value="1"/>
</dbReference>
<evidence type="ECO:0008006" key="8">
    <source>
        <dbReference type="Google" id="ProtNLM"/>
    </source>
</evidence>
<sequence length="141" mass="15835">MSVYFYEPFHNFDRFFDASSLRSANGSTAVSPLKPKMDLHEDTAKNTVTATFELPGLKKEDLDINVHDGRLTVSGQSKISSEHKEEGYALRERSYGRFSRALRLPRGVKEENIKASLEDGLLIITFPKSTPETEPTKITIA</sequence>
<organism evidence="6 7">
    <name type="scientific">Collybiopsis luxurians FD-317 M1</name>
    <dbReference type="NCBI Taxonomy" id="944289"/>
    <lineage>
        <taxon>Eukaryota</taxon>
        <taxon>Fungi</taxon>
        <taxon>Dikarya</taxon>
        <taxon>Basidiomycota</taxon>
        <taxon>Agaricomycotina</taxon>
        <taxon>Agaricomycetes</taxon>
        <taxon>Agaricomycetidae</taxon>
        <taxon>Agaricales</taxon>
        <taxon>Marasmiineae</taxon>
        <taxon>Omphalotaceae</taxon>
        <taxon>Collybiopsis</taxon>
        <taxon>Collybiopsis luxurians</taxon>
    </lineage>
</organism>
<dbReference type="SUPFAM" id="SSF49764">
    <property type="entry name" value="HSP20-like chaperones"/>
    <property type="match status" value="1"/>
</dbReference>
<dbReference type="InterPro" id="IPR031107">
    <property type="entry name" value="Small_HSP"/>
</dbReference>
<accession>A0A0D0CEP2</accession>
<gene>
    <name evidence="6" type="ORF">GYMLUDRAFT_43096</name>
</gene>
<reference evidence="6 7" key="1">
    <citation type="submission" date="2014-04" db="EMBL/GenBank/DDBJ databases">
        <title>Evolutionary Origins and Diversification of the Mycorrhizal Mutualists.</title>
        <authorList>
            <consortium name="DOE Joint Genome Institute"/>
            <consortium name="Mycorrhizal Genomics Consortium"/>
            <person name="Kohler A."/>
            <person name="Kuo A."/>
            <person name="Nagy L.G."/>
            <person name="Floudas D."/>
            <person name="Copeland A."/>
            <person name="Barry K.W."/>
            <person name="Cichocki N."/>
            <person name="Veneault-Fourrey C."/>
            <person name="LaButti K."/>
            <person name="Lindquist E.A."/>
            <person name="Lipzen A."/>
            <person name="Lundell T."/>
            <person name="Morin E."/>
            <person name="Murat C."/>
            <person name="Riley R."/>
            <person name="Ohm R."/>
            <person name="Sun H."/>
            <person name="Tunlid A."/>
            <person name="Henrissat B."/>
            <person name="Grigoriev I.V."/>
            <person name="Hibbett D.S."/>
            <person name="Martin F."/>
        </authorList>
    </citation>
    <scope>NUCLEOTIDE SEQUENCE [LARGE SCALE GENOMIC DNA]</scope>
    <source>
        <strain evidence="6 7">FD-317 M1</strain>
    </source>
</reference>
<dbReference type="Proteomes" id="UP000053593">
    <property type="component" value="Unassembled WGS sequence"/>
</dbReference>